<evidence type="ECO:0000313" key="1">
    <source>
        <dbReference type="EMBL" id="CAL2108612.1"/>
    </source>
</evidence>
<organism evidence="1 2">
    <name type="scientific">Tenacibaculum vairaonense</name>
    <dbReference type="NCBI Taxonomy" id="3137860"/>
    <lineage>
        <taxon>Bacteria</taxon>
        <taxon>Pseudomonadati</taxon>
        <taxon>Bacteroidota</taxon>
        <taxon>Flavobacteriia</taxon>
        <taxon>Flavobacteriales</taxon>
        <taxon>Flavobacteriaceae</taxon>
        <taxon>Tenacibaculum</taxon>
    </lineage>
</organism>
<accession>A0ABM9PS08</accession>
<reference evidence="1 2" key="1">
    <citation type="submission" date="2024-05" db="EMBL/GenBank/DDBJ databases">
        <authorList>
            <person name="Duchaud E."/>
        </authorList>
    </citation>
    <scope>NUCLEOTIDE SEQUENCE [LARGE SCALE GENOMIC DNA]</scope>
    <source>
        <strain evidence="1">Ena-SAMPLE-TAB-13-05-2024-13:56:06:370-140305</strain>
    </source>
</reference>
<name>A0ABM9PS08_9FLAO</name>
<dbReference type="EMBL" id="CAXJRC010000045">
    <property type="protein sequence ID" value="CAL2108612.1"/>
    <property type="molecule type" value="Genomic_DNA"/>
</dbReference>
<protein>
    <submittedName>
        <fullName evidence="1">Uncharacterized protein</fullName>
    </submittedName>
</protein>
<gene>
    <name evidence="1" type="ORF">T190115A13A_80187</name>
</gene>
<evidence type="ECO:0000313" key="2">
    <source>
        <dbReference type="Proteomes" id="UP001497602"/>
    </source>
</evidence>
<keyword evidence="2" id="KW-1185">Reference proteome</keyword>
<dbReference type="Proteomes" id="UP001497602">
    <property type="component" value="Unassembled WGS sequence"/>
</dbReference>
<sequence>MALGGINPENCTTFIQIRVDVNDLTDGQITGGYAVDNMIGNGSTNEGTNELNTVVATNTDVCWQVLPIDPQYAGDFTITEIDAPNGWASQPAQYGKTADLWTGQVSKSSTGGSVVQGVTANFNSGSLSWTGTLPIKISLS</sequence>
<comment type="caution">
    <text evidence="1">The sequence shown here is derived from an EMBL/GenBank/DDBJ whole genome shotgun (WGS) entry which is preliminary data.</text>
</comment>
<proteinExistence type="predicted"/>
<dbReference type="RefSeq" id="WP_348740204.1">
    <property type="nucleotide sequence ID" value="NZ_CAXJRC010000045.1"/>
</dbReference>